<comment type="caution">
    <text evidence="1">The sequence shown here is derived from an EMBL/GenBank/DDBJ whole genome shotgun (WGS) entry which is preliminary data.</text>
</comment>
<organism evidence="1 2">
    <name type="scientific">Labrys neptuniae</name>
    <dbReference type="NCBI Taxonomy" id="376174"/>
    <lineage>
        <taxon>Bacteria</taxon>
        <taxon>Pseudomonadati</taxon>
        <taxon>Pseudomonadota</taxon>
        <taxon>Alphaproteobacteria</taxon>
        <taxon>Hyphomicrobiales</taxon>
        <taxon>Xanthobacteraceae</taxon>
        <taxon>Labrys</taxon>
    </lineage>
</organism>
<dbReference type="RefSeq" id="WP_394314269.1">
    <property type="nucleotide sequence ID" value="NZ_JBHGPK010000019.1"/>
</dbReference>
<gene>
    <name evidence="1" type="ORF">ACETRX_27715</name>
</gene>
<reference evidence="1 2" key="1">
    <citation type="submission" date="2024-09" db="EMBL/GenBank/DDBJ databases">
        <title>Description of Labrys sedimenti sp. nov., isolated from a diclofenac-degrading enrichment culture, and genome-based reclassification of Labrys portucalensis as a later heterotypic synonym of Labrys neptuniae.</title>
        <authorList>
            <person name="Tancsics A."/>
            <person name="Csepanyi A."/>
        </authorList>
    </citation>
    <scope>NUCLEOTIDE SEQUENCE [LARGE SCALE GENOMIC DNA]</scope>
    <source>
        <strain evidence="1 2">LMG 23412</strain>
    </source>
</reference>
<evidence type="ECO:0000313" key="1">
    <source>
        <dbReference type="EMBL" id="MFC2253459.1"/>
    </source>
</evidence>
<proteinExistence type="predicted"/>
<sequence length="100" mass="11132">MDPGDRTIHCPIHGRQQAAFVCQHIVQGAQRGYRVGFWFGDDPVNPRSDAWCDACETGLAKADYVWGDEKEAQAGVTVICGLCYDSARNFHLGEPRHQQV</sequence>
<evidence type="ECO:0000313" key="2">
    <source>
        <dbReference type="Proteomes" id="UP001595190"/>
    </source>
</evidence>
<evidence type="ECO:0008006" key="3">
    <source>
        <dbReference type="Google" id="ProtNLM"/>
    </source>
</evidence>
<accession>A0ABV6ZMU6</accession>
<dbReference type="EMBL" id="JBHGPK010000019">
    <property type="protein sequence ID" value="MFC2253459.1"/>
    <property type="molecule type" value="Genomic_DNA"/>
</dbReference>
<dbReference type="Proteomes" id="UP001595190">
    <property type="component" value="Unassembled WGS sequence"/>
</dbReference>
<name>A0ABV6ZMU6_9HYPH</name>
<protein>
    <recommendedName>
        <fullName evidence="3">DUF3565 domain-containing protein</fullName>
    </recommendedName>
</protein>